<dbReference type="AlphaFoldDB" id="A0ABD7BZ46"/>
<organism evidence="2 3">
    <name type="scientific">Stenotrophomonas maltophilia</name>
    <name type="common">Pseudomonas maltophilia</name>
    <name type="synonym">Xanthomonas maltophilia</name>
    <dbReference type="NCBI Taxonomy" id="40324"/>
    <lineage>
        <taxon>Bacteria</taxon>
        <taxon>Pseudomonadati</taxon>
        <taxon>Pseudomonadota</taxon>
        <taxon>Gammaproteobacteria</taxon>
        <taxon>Lysobacterales</taxon>
        <taxon>Lysobacteraceae</taxon>
        <taxon>Stenotrophomonas</taxon>
        <taxon>Stenotrophomonas maltophilia group</taxon>
    </lineage>
</organism>
<evidence type="ECO:0000313" key="3">
    <source>
        <dbReference type="Proteomes" id="UP000596095"/>
    </source>
</evidence>
<proteinExistence type="predicted"/>
<evidence type="ECO:0000256" key="1">
    <source>
        <dbReference type="SAM" id="SignalP"/>
    </source>
</evidence>
<feature type="chain" id="PRO_5044759380" description="Lipoprotein" evidence="1">
    <location>
        <begin position="23"/>
        <end position="109"/>
    </location>
</feature>
<accession>A0ABD7BZ46</accession>
<keyword evidence="1" id="KW-0732">Signal</keyword>
<dbReference type="EMBL" id="CP067993">
    <property type="protein sequence ID" value="QQQ40906.1"/>
    <property type="molecule type" value="Genomic_DNA"/>
</dbReference>
<reference evidence="2 3" key="1">
    <citation type="submission" date="2021-01" db="EMBL/GenBank/DDBJ databases">
        <title>Genome Characterization of a novel Stenotrophomonas isolate with high keratinase activity.</title>
        <authorList>
            <person name="Cao Z.-J."/>
        </authorList>
    </citation>
    <scope>NUCLEOTIDE SEQUENCE [LARGE SCALE GENOMIC DNA]</scope>
    <source>
        <strain evidence="2 3">DHHJ</strain>
    </source>
</reference>
<name>A0ABD7BZ46_STEMA</name>
<evidence type="ECO:0008006" key="4">
    <source>
        <dbReference type="Google" id="ProtNLM"/>
    </source>
</evidence>
<dbReference type="RefSeq" id="WP_201116642.1">
    <property type="nucleotide sequence ID" value="NZ_CP067993.1"/>
</dbReference>
<gene>
    <name evidence="2" type="ORF">JJL50_13170</name>
</gene>
<feature type="signal peptide" evidence="1">
    <location>
        <begin position="1"/>
        <end position="22"/>
    </location>
</feature>
<protein>
    <recommendedName>
        <fullName evidence="4">Lipoprotein</fullName>
    </recommendedName>
</protein>
<dbReference type="PROSITE" id="PS51257">
    <property type="entry name" value="PROKAR_LIPOPROTEIN"/>
    <property type="match status" value="1"/>
</dbReference>
<evidence type="ECO:0000313" key="2">
    <source>
        <dbReference type="EMBL" id="QQQ40906.1"/>
    </source>
</evidence>
<dbReference type="Proteomes" id="UP000596095">
    <property type="component" value="Chromosome"/>
</dbReference>
<sequence>MKHAIRFALVLLLSTMVGCTTAKDDGAKQALLNCMSAIQAASADPRSAKVPFVKDMGSAGEHYFAWPLGSGLVLPTTDGSAKPASASCITNAMGIVTALTINGSEIPIR</sequence>